<dbReference type="InterPro" id="IPR002048">
    <property type="entry name" value="EF_hand_dom"/>
</dbReference>
<dbReference type="AlphaFoldDB" id="A0A7S3BZ84"/>
<dbReference type="Gene3D" id="1.10.238.10">
    <property type="entry name" value="EF-hand"/>
    <property type="match status" value="1"/>
</dbReference>
<reference evidence="2" key="1">
    <citation type="submission" date="2021-01" db="EMBL/GenBank/DDBJ databases">
        <authorList>
            <person name="Corre E."/>
            <person name="Pelletier E."/>
            <person name="Niang G."/>
            <person name="Scheremetjew M."/>
            <person name="Finn R."/>
            <person name="Kale V."/>
            <person name="Holt S."/>
            <person name="Cochrane G."/>
            <person name="Meng A."/>
            <person name="Brown T."/>
            <person name="Cohen L."/>
        </authorList>
    </citation>
    <scope>NUCLEOTIDE SEQUENCE</scope>
    <source>
        <strain evidence="2">CCMP281</strain>
    </source>
</reference>
<organism evidence="2">
    <name type="scientific">Haptolina ericina</name>
    <dbReference type="NCBI Taxonomy" id="156174"/>
    <lineage>
        <taxon>Eukaryota</taxon>
        <taxon>Haptista</taxon>
        <taxon>Haptophyta</taxon>
        <taxon>Prymnesiophyceae</taxon>
        <taxon>Prymnesiales</taxon>
        <taxon>Prymnesiaceae</taxon>
        <taxon>Haptolina</taxon>
    </lineage>
</organism>
<dbReference type="PROSITE" id="PS00018">
    <property type="entry name" value="EF_HAND_1"/>
    <property type="match status" value="1"/>
</dbReference>
<accession>A0A7S3BZ84</accession>
<dbReference type="PROSITE" id="PS50222">
    <property type="entry name" value="EF_HAND_2"/>
    <property type="match status" value="1"/>
</dbReference>
<evidence type="ECO:0000313" key="2">
    <source>
        <dbReference type="EMBL" id="CAE0149476.1"/>
    </source>
</evidence>
<evidence type="ECO:0000259" key="1">
    <source>
        <dbReference type="PROSITE" id="PS50222"/>
    </source>
</evidence>
<gene>
    <name evidence="2" type="ORF">HERI1096_LOCUS37925</name>
</gene>
<dbReference type="GO" id="GO:0005509">
    <property type="term" value="F:calcium ion binding"/>
    <property type="evidence" value="ECO:0007669"/>
    <property type="project" value="InterPro"/>
</dbReference>
<name>A0A7S3BZ84_9EUKA</name>
<dbReference type="EMBL" id="HBHX01068640">
    <property type="protein sequence ID" value="CAE0149476.1"/>
    <property type="molecule type" value="Transcribed_RNA"/>
</dbReference>
<dbReference type="InterPro" id="IPR018247">
    <property type="entry name" value="EF_Hand_1_Ca_BS"/>
</dbReference>
<protein>
    <recommendedName>
        <fullName evidence="1">EF-hand domain-containing protein</fullName>
    </recommendedName>
</protein>
<sequence length="100" mass="10881">MADCAKAMHKELVTSKMPQLQAEMQKYPDSIQLQFAMASLQQQEVVLRAQQAGQLKASDMQSVFDRLDSNTDGCVTRAEFLKNASVAFAGMAVACASHSP</sequence>
<proteinExistence type="predicted"/>
<feature type="domain" description="EF-hand" evidence="1">
    <location>
        <begin position="55"/>
        <end position="90"/>
    </location>
</feature>